<proteinExistence type="predicted"/>
<sequence length="130" mass="14653">NRKAYDDHKIISHEEFYAMTYGGLSKHSSSIQPLSPIRPDWSQSLLGRNVPLKSRGPHIKTVLKGVFLPPFFPASFNFVPRFPSLHVHPPLGPHFETSHPGSPQKNSKGLKNPFWERKSTNKGVEKTQTA</sequence>
<dbReference type="Proteomes" id="UP000678393">
    <property type="component" value="Unassembled WGS sequence"/>
</dbReference>
<comment type="caution">
    <text evidence="2">The sequence shown here is derived from an EMBL/GenBank/DDBJ whole genome shotgun (WGS) entry which is preliminary data.</text>
</comment>
<name>A0A8S3YYM8_9EUPU</name>
<dbReference type="EMBL" id="CAJHNH020000964">
    <property type="protein sequence ID" value="CAG5120775.1"/>
    <property type="molecule type" value="Genomic_DNA"/>
</dbReference>
<evidence type="ECO:0000313" key="3">
    <source>
        <dbReference type="Proteomes" id="UP000678393"/>
    </source>
</evidence>
<feature type="region of interest" description="Disordered" evidence="1">
    <location>
        <begin position="89"/>
        <end position="130"/>
    </location>
</feature>
<feature type="non-terminal residue" evidence="2">
    <location>
        <position position="130"/>
    </location>
</feature>
<dbReference type="AlphaFoldDB" id="A0A8S3YYM8"/>
<protein>
    <submittedName>
        <fullName evidence="2">Uncharacterized protein</fullName>
    </submittedName>
</protein>
<accession>A0A8S3YYM8</accession>
<feature type="compositionally biased region" description="Basic and acidic residues" evidence="1">
    <location>
        <begin position="114"/>
        <end position="130"/>
    </location>
</feature>
<evidence type="ECO:0000313" key="2">
    <source>
        <dbReference type="EMBL" id="CAG5120775.1"/>
    </source>
</evidence>
<gene>
    <name evidence="2" type="ORF">CUNI_LOCUS6333</name>
</gene>
<reference evidence="2" key="1">
    <citation type="submission" date="2021-04" db="EMBL/GenBank/DDBJ databases">
        <authorList>
            <consortium name="Molecular Ecology Group"/>
        </authorList>
    </citation>
    <scope>NUCLEOTIDE SEQUENCE</scope>
</reference>
<feature type="compositionally biased region" description="Polar residues" evidence="1">
    <location>
        <begin position="99"/>
        <end position="109"/>
    </location>
</feature>
<evidence type="ECO:0000256" key="1">
    <source>
        <dbReference type="SAM" id="MobiDB-lite"/>
    </source>
</evidence>
<organism evidence="2 3">
    <name type="scientific">Candidula unifasciata</name>
    <dbReference type="NCBI Taxonomy" id="100452"/>
    <lineage>
        <taxon>Eukaryota</taxon>
        <taxon>Metazoa</taxon>
        <taxon>Spiralia</taxon>
        <taxon>Lophotrochozoa</taxon>
        <taxon>Mollusca</taxon>
        <taxon>Gastropoda</taxon>
        <taxon>Heterobranchia</taxon>
        <taxon>Euthyneura</taxon>
        <taxon>Panpulmonata</taxon>
        <taxon>Eupulmonata</taxon>
        <taxon>Stylommatophora</taxon>
        <taxon>Helicina</taxon>
        <taxon>Helicoidea</taxon>
        <taxon>Geomitridae</taxon>
        <taxon>Candidula</taxon>
    </lineage>
</organism>
<keyword evidence="3" id="KW-1185">Reference proteome</keyword>